<keyword evidence="1" id="KW-0472">Membrane</keyword>
<feature type="transmembrane region" description="Helical" evidence="1">
    <location>
        <begin position="258"/>
        <end position="280"/>
    </location>
</feature>
<comment type="caution">
    <text evidence="3">The sequence shown here is derived from an EMBL/GenBank/DDBJ whole genome shotgun (WGS) entry which is preliminary data.</text>
</comment>
<dbReference type="AlphaFoldDB" id="A0AAJ1BID2"/>
<feature type="transmembrane region" description="Helical" evidence="1">
    <location>
        <begin position="97"/>
        <end position="113"/>
    </location>
</feature>
<feature type="transmembrane region" description="Helical" evidence="1">
    <location>
        <begin position="172"/>
        <end position="192"/>
    </location>
</feature>
<dbReference type="PANTHER" id="PTHR22911:SF103">
    <property type="entry name" value="BLR2811 PROTEIN"/>
    <property type="match status" value="1"/>
</dbReference>
<feature type="transmembrane region" description="Helical" evidence="1">
    <location>
        <begin position="35"/>
        <end position="57"/>
    </location>
</feature>
<dbReference type="EMBL" id="JAKUDL010000004">
    <property type="protein sequence ID" value="MCH4295315.1"/>
    <property type="molecule type" value="Genomic_DNA"/>
</dbReference>
<feature type="transmembrane region" description="Helical" evidence="1">
    <location>
        <begin position="143"/>
        <end position="160"/>
    </location>
</feature>
<dbReference type="Pfam" id="PF00892">
    <property type="entry name" value="EamA"/>
    <property type="match status" value="1"/>
</dbReference>
<evidence type="ECO:0000313" key="3">
    <source>
        <dbReference type="EMBL" id="MCH4295315.1"/>
    </source>
</evidence>
<sequence length="295" mass="32460">MQRATLIGLGLLIFGNIFSALYDVSVKWLPDDANGASFLLLRQLTSVLMLLPLWWLAGRPATNHLPLHLWRAGIGVVGALFLILGLMALPLATVSSLFYSAPLMIMLLGWWLLGERVSAGQWVCALLGFAGVLIILAPTELGWAGLMVLGAALTFSLCQLSLRKLPVTESPVLTMLLYNLLGLPIALIFAAFNNFVGFSWPLLWVALASNLFLMAYHWFCVLAYRRARAADIAVAEYSGLLFIVTLGWLWFDEWPGEAVWWGAALVVLPSAAYPLLARLWQARGNSALIRPTQRP</sequence>
<dbReference type="SUPFAM" id="SSF103481">
    <property type="entry name" value="Multidrug resistance efflux transporter EmrE"/>
    <property type="match status" value="2"/>
</dbReference>
<feature type="transmembrane region" description="Helical" evidence="1">
    <location>
        <begin position="198"/>
        <end position="220"/>
    </location>
</feature>
<keyword evidence="1" id="KW-0812">Transmembrane</keyword>
<feature type="transmembrane region" description="Helical" evidence="1">
    <location>
        <begin position="69"/>
        <end position="91"/>
    </location>
</feature>
<protein>
    <submittedName>
        <fullName evidence="3">DMT family transporter</fullName>
    </submittedName>
</protein>
<dbReference type="GO" id="GO:0016020">
    <property type="term" value="C:membrane"/>
    <property type="evidence" value="ECO:0007669"/>
    <property type="project" value="InterPro"/>
</dbReference>
<reference evidence="3 4" key="1">
    <citation type="submission" date="2022-02" db="EMBL/GenBank/DDBJ databases">
        <title>The genome sequence of Shewanella sp. 3B26.</title>
        <authorList>
            <person name="Du J."/>
        </authorList>
    </citation>
    <scope>NUCLEOTIDE SEQUENCE [LARGE SCALE GENOMIC DNA]</scope>
    <source>
        <strain evidence="3 4">3B26</strain>
    </source>
</reference>
<feature type="transmembrane region" description="Helical" evidence="1">
    <location>
        <begin position="232"/>
        <end position="251"/>
    </location>
</feature>
<proteinExistence type="predicted"/>
<evidence type="ECO:0000256" key="1">
    <source>
        <dbReference type="SAM" id="Phobius"/>
    </source>
</evidence>
<dbReference type="Proteomes" id="UP001297581">
    <property type="component" value="Unassembled WGS sequence"/>
</dbReference>
<dbReference type="InterPro" id="IPR000620">
    <property type="entry name" value="EamA_dom"/>
</dbReference>
<name>A0AAJ1BID2_9GAMM</name>
<evidence type="ECO:0000259" key="2">
    <source>
        <dbReference type="Pfam" id="PF00892"/>
    </source>
</evidence>
<gene>
    <name evidence="3" type="ORF">MJ923_13470</name>
</gene>
<feature type="transmembrane region" description="Helical" evidence="1">
    <location>
        <begin position="120"/>
        <end position="137"/>
    </location>
</feature>
<dbReference type="RefSeq" id="WP_240591537.1">
    <property type="nucleotide sequence ID" value="NZ_JAKUDL010000004.1"/>
</dbReference>
<accession>A0AAJ1BID2</accession>
<dbReference type="InterPro" id="IPR037185">
    <property type="entry name" value="EmrE-like"/>
</dbReference>
<organism evidence="3 4">
    <name type="scientific">Shewanella zhuhaiensis</name>
    <dbReference type="NCBI Taxonomy" id="2919576"/>
    <lineage>
        <taxon>Bacteria</taxon>
        <taxon>Pseudomonadati</taxon>
        <taxon>Pseudomonadota</taxon>
        <taxon>Gammaproteobacteria</taxon>
        <taxon>Alteromonadales</taxon>
        <taxon>Shewanellaceae</taxon>
        <taxon>Shewanella</taxon>
    </lineage>
</organism>
<keyword evidence="4" id="KW-1185">Reference proteome</keyword>
<feature type="domain" description="EamA" evidence="2">
    <location>
        <begin position="7"/>
        <end position="136"/>
    </location>
</feature>
<dbReference type="PANTHER" id="PTHR22911">
    <property type="entry name" value="ACYL-MALONYL CONDENSING ENZYME-RELATED"/>
    <property type="match status" value="1"/>
</dbReference>
<keyword evidence="1" id="KW-1133">Transmembrane helix</keyword>
<evidence type="ECO:0000313" key="4">
    <source>
        <dbReference type="Proteomes" id="UP001297581"/>
    </source>
</evidence>